<proteinExistence type="predicted"/>
<dbReference type="RefSeq" id="WP_189460698.1">
    <property type="nucleotide sequence ID" value="NZ_BMYO01000005.1"/>
</dbReference>
<sequence length="193" mass="20753">MLDLTCPCCGAMSGLEAYLLTEAQGRAVTAALAMPRPVRLAVVGYMRLFNVQGRKATASKTARLIGELAEIIPTNQIKRAGNVYVITSELWRDAMDDVVERARQPGSTLRLPLKTHGYLYEVVAGKAEQLAARVESQREAARSTGGSVLDNVVRPEASARSPPPPPAPVDPGGKRAMSAEARQALIDRGFLKE</sequence>
<dbReference type="EMBL" id="BMYO01000005">
    <property type="protein sequence ID" value="GHD63767.1"/>
    <property type="molecule type" value="Genomic_DNA"/>
</dbReference>
<accession>A0ABQ3H3Z3</accession>
<evidence type="ECO:0000256" key="1">
    <source>
        <dbReference type="SAM" id="MobiDB-lite"/>
    </source>
</evidence>
<reference evidence="3" key="1">
    <citation type="journal article" date="2019" name="Int. J. Syst. Evol. Microbiol.">
        <title>The Global Catalogue of Microorganisms (GCM) 10K type strain sequencing project: providing services to taxonomists for standard genome sequencing and annotation.</title>
        <authorList>
            <consortium name="The Broad Institute Genomics Platform"/>
            <consortium name="The Broad Institute Genome Sequencing Center for Infectious Disease"/>
            <person name="Wu L."/>
            <person name="Ma J."/>
        </authorList>
    </citation>
    <scope>NUCLEOTIDE SEQUENCE [LARGE SCALE GENOMIC DNA]</scope>
    <source>
        <strain evidence="3">KCTC 23701</strain>
    </source>
</reference>
<comment type="caution">
    <text evidence="2">The sequence shown here is derived from an EMBL/GenBank/DDBJ whole genome shotgun (WGS) entry which is preliminary data.</text>
</comment>
<protein>
    <recommendedName>
        <fullName evidence="4">DUF721 domain-containing protein</fullName>
    </recommendedName>
</protein>
<gene>
    <name evidence="2" type="ORF">GCM10007350_21910</name>
</gene>
<keyword evidence="3" id="KW-1185">Reference proteome</keyword>
<dbReference type="Proteomes" id="UP000604737">
    <property type="component" value="Unassembled WGS sequence"/>
</dbReference>
<evidence type="ECO:0008006" key="4">
    <source>
        <dbReference type="Google" id="ProtNLM"/>
    </source>
</evidence>
<evidence type="ECO:0000313" key="2">
    <source>
        <dbReference type="EMBL" id="GHD63767.1"/>
    </source>
</evidence>
<organism evidence="2 3">
    <name type="scientific">Jeongeupia chitinilytica</name>
    <dbReference type="NCBI Taxonomy" id="1041641"/>
    <lineage>
        <taxon>Bacteria</taxon>
        <taxon>Pseudomonadati</taxon>
        <taxon>Pseudomonadota</taxon>
        <taxon>Betaproteobacteria</taxon>
        <taxon>Neisseriales</taxon>
        <taxon>Chitinibacteraceae</taxon>
        <taxon>Jeongeupia</taxon>
    </lineage>
</organism>
<name>A0ABQ3H3Z3_9NEIS</name>
<feature type="region of interest" description="Disordered" evidence="1">
    <location>
        <begin position="138"/>
        <end position="178"/>
    </location>
</feature>
<evidence type="ECO:0000313" key="3">
    <source>
        <dbReference type="Proteomes" id="UP000604737"/>
    </source>
</evidence>